<evidence type="ECO:0000256" key="5">
    <source>
        <dbReference type="ARBA" id="ARBA00022859"/>
    </source>
</evidence>
<evidence type="ECO:0000259" key="10">
    <source>
        <dbReference type="SMART" id="SM00644"/>
    </source>
</evidence>
<dbReference type="Proteomes" id="UP000829999">
    <property type="component" value="Chromosome 11"/>
</dbReference>
<dbReference type="SUPFAM" id="SSF55846">
    <property type="entry name" value="N-acetylmuramoyl-L-alanine amidase-like"/>
    <property type="match status" value="1"/>
</dbReference>
<dbReference type="GeneID" id="118274949"/>
<evidence type="ECO:0000256" key="4">
    <source>
        <dbReference type="ARBA" id="ARBA00022729"/>
    </source>
</evidence>
<protein>
    <recommendedName>
        <fullName evidence="7">Peptidoglycan recognition protein</fullName>
    </recommendedName>
</protein>
<feature type="disulfide bond" evidence="8">
    <location>
        <begin position="74"/>
        <end position="80"/>
    </location>
</feature>
<evidence type="ECO:0000256" key="1">
    <source>
        <dbReference type="ARBA" id="ARBA00007553"/>
    </source>
</evidence>
<feature type="domain" description="N-acetylmuramoyl-L-alanine amidase" evidence="10">
    <location>
        <begin position="48"/>
        <end position="186"/>
    </location>
</feature>
<keyword evidence="5" id="KW-0391">Immunity</keyword>
<organism evidence="12 13">
    <name type="scientific">Spodoptera frugiperda</name>
    <name type="common">Fall armyworm</name>
    <dbReference type="NCBI Taxonomy" id="7108"/>
    <lineage>
        <taxon>Eukaryota</taxon>
        <taxon>Metazoa</taxon>
        <taxon>Ecdysozoa</taxon>
        <taxon>Arthropoda</taxon>
        <taxon>Hexapoda</taxon>
        <taxon>Insecta</taxon>
        <taxon>Pterygota</taxon>
        <taxon>Neoptera</taxon>
        <taxon>Endopterygota</taxon>
        <taxon>Lepidoptera</taxon>
        <taxon>Glossata</taxon>
        <taxon>Ditrysia</taxon>
        <taxon>Noctuoidea</taxon>
        <taxon>Noctuidae</taxon>
        <taxon>Amphipyrinae</taxon>
        <taxon>Spodoptera</taxon>
    </lineage>
</organism>
<keyword evidence="4 9" id="KW-0732">Signal</keyword>
<dbReference type="CDD" id="cd06583">
    <property type="entry name" value="PGRP"/>
    <property type="match status" value="1"/>
</dbReference>
<dbReference type="Pfam" id="PF01510">
    <property type="entry name" value="Amidase_2"/>
    <property type="match status" value="1"/>
</dbReference>
<dbReference type="GO" id="GO:0008745">
    <property type="term" value="F:N-acetylmuramoyl-L-alanine amidase activity"/>
    <property type="evidence" value="ECO:0007669"/>
    <property type="project" value="InterPro"/>
</dbReference>
<proteinExistence type="inferred from homology"/>
<evidence type="ECO:0000313" key="12">
    <source>
        <dbReference type="Proteomes" id="UP000829999"/>
    </source>
</evidence>
<reference evidence="13" key="1">
    <citation type="submission" date="2025-08" db="UniProtKB">
        <authorList>
            <consortium name="RefSeq"/>
        </authorList>
    </citation>
    <scope>IDENTIFICATION</scope>
    <source>
        <tissue evidence="13">Whole larval tissue</tissue>
    </source>
</reference>
<comment type="similarity">
    <text evidence="1">Belongs to the N-acetylmuramoyl-L-alanine amidase 2 family.</text>
</comment>
<name>A0A9R0EPC6_SPOFR</name>
<dbReference type="SMART" id="SM00701">
    <property type="entry name" value="PGRP"/>
    <property type="match status" value="1"/>
</dbReference>
<keyword evidence="6" id="KW-1015">Disulfide bond</keyword>
<accession>A0A9R0EPC6</accession>
<dbReference type="InterPro" id="IPR015510">
    <property type="entry name" value="PGRP"/>
</dbReference>
<dbReference type="GO" id="GO:0008270">
    <property type="term" value="F:zinc ion binding"/>
    <property type="evidence" value="ECO:0007669"/>
    <property type="project" value="InterPro"/>
</dbReference>
<dbReference type="RefSeq" id="XP_035448645.2">
    <property type="nucleotide sequence ID" value="XM_035592752.2"/>
</dbReference>
<dbReference type="InterPro" id="IPR036505">
    <property type="entry name" value="Amidase/PGRP_sf"/>
</dbReference>
<dbReference type="AlphaFoldDB" id="A0A9R0EPC6"/>
<evidence type="ECO:0000256" key="8">
    <source>
        <dbReference type="PIRSR" id="PIRSR037945-1"/>
    </source>
</evidence>
<dbReference type="SMR" id="A0A9R0EPC6"/>
<dbReference type="GO" id="GO:0045087">
    <property type="term" value="P:innate immune response"/>
    <property type="evidence" value="ECO:0007669"/>
    <property type="project" value="UniProtKB-KW"/>
</dbReference>
<keyword evidence="12" id="KW-1185">Reference proteome</keyword>
<feature type="signal peptide" evidence="9">
    <location>
        <begin position="1"/>
        <end position="16"/>
    </location>
</feature>
<dbReference type="InterPro" id="IPR006619">
    <property type="entry name" value="PGRP_domain_met/bac"/>
</dbReference>
<feature type="chain" id="PRO_5040158336" description="Peptidoglycan recognition protein" evidence="9">
    <location>
        <begin position="17"/>
        <end position="235"/>
    </location>
</feature>
<evidence type="ECO:0000259" key="11">
    <source>
        <dbReference type="SMART" id="SM00701"/>
    </source>
</evidence>
<dbReference type="SMART" id="SM00644">
    <property type="entry name" value="Ami_2"/>
    <property type="match status" value="1"/>
</dbReference>
<evidence type="ECO:0000256" key="3">
    <source>
        <dbReference type="ARBA" id="ARBA00022588"/>
    </source>
</evidence>
<dbReference type="GO" id="GO:0009253">
    <property type="term" value="P:peptidoglycan catabolic process"/>
    <property type="evidence" value="ECO:0007669"/>
    <property type="project" value="InterPro"/>
</dbReference>
<comment type="subunit">
    <text evidence="2">Monomer.</text>
</comment>
<evidence type="ECO:0000256" key="7">
    <source>
        <dbReference type="ARBA" id="ARBA00069708"/>
    </source>
</evidence>
<dbReference type="PANTHER" id="PTHR11022">
    <property type="entry name" value="PEPTIDOGLYCAN RECOGNITION PROTEIN"/>
    <property type="match status" value="1"/>
</dbReference>
<evidence type="ECO:0000256" key="2">
    <source>
        <dbReference type="ARBA" id="ARBA00011245"/>
    </source>
</evidence>
<keyword evidence="3" id="KW-0399">Innate immunity</keyword>
<feature type="domain" description="Peptidoglycan recognition protein family" evidence="11">
    <location>
        <begin position="37"/>
        <end position="180"/>
    </location>
</feature>
<sequence length="235" mass="26603">MIYYLVLSCISLCVGAMPTVVVNYVESTENEVHPYNFPFVSRAQWRARDPVKTNPLSTPVPYVVIHHSYIPPACFDREKCCAAMRGMQNYHIDDHGWWDIGYHFAVGSDGAAYEGRGWETLGAHALHFNTVSIGICLIGDWRYEVPPAQQRKTAMALIAAGVELGYIKPDYKLLGHRQVRATECPGDALFNEIKTWDHFSPYPSSHLDLLDIKEIPEWVKQTIRGENTTIHDIPS</sequence>
<dbReference type="PANTHER" id="PTHR11022:SF77">
    <property type="entry name" value="PEPTIDOGLYCAN-RECOGNITION PROTEIN LB"/>
    <property type="match status" value="1"/>
</dbReference>
<gene>
    <name evidence="13" type="primary">LOC118274949</name>
</gene>
<dbReference type="GO" id="GO:0042834">
    <property type="term" value="F:peptidoglycan binding"/>
    <property type="evidence" value="ECO:0007669"/>
    <property type="project" value="InterPro"/>
</dbReference>
<evidence type="ECO:0000313" key="13">
    <source>
        <dbReference type="RefSeq" id="XP_035448645.2"/>
    </source>
</evidence>
<evidence type="ECO:0000256" key="9">
    <source>
        <dbReference type="SAM" id="SignalP"/>
    </source>
</evidence>
<dbReference type="OrthoDB" id="10001926at2759"/>
<dbReference type="InterPro" id="IPR017331">
    <property type="entry name" value="Peptidoglycan_recognition"/>
</dbReference>
<dbReference type="PIRSF" id="PIRSF037945">
    <property type="entry name" value="PGRPs"/>
    <property type="match status" value="1"/>
</dbReference>
<evidence type="ECO:0000256" key="6">
    <source>
        <dbReference type="ARBA" id="ARBA00023157"/>
    </source>
</evidence>
<dbReference type="Gene3D" id="3.40.80.10">
    <property type="entry name" value="Peptidoglycan recognition protein-like"/>
    <property type="match status" value="1"/>
</dbReference>
<dbReference type="FunFam" id="3.40.80.10:FF:000001">
    <property type="entry name" value="Peptidoglycan recognition protein 1"/>
    <property type="match status" value="1"/>
</dbReference>
<dbReference type="InterPro" id="IPR002502">
    <property type="entry name" value="Amidase_domain"/>
</dbReference>